<evidence type="ECO:0000313" key="6">
    <source>
        <dbReference type="Proteomes" id="UP000189935"/>
    </source>
</evidence>
<dbReference type="InterPro" id="IPR029058">
    <property type="entry name" value="AB_hydrolase_fold"/>
</dbReference>
<feature type="domain" description="Alpha/beta hydrolase fold-3" evidence="4">
    <location>
        <begin position="136"/>
        <end position="336"/>
    </location>
</feature>
<organism evidence="5 6">
    <name type="scientific">Bradyrhizobium lablabi</name>
    <dbReference type="NCBI Taxonomy" id="722472"/>
    <lineage>
        <taxon>Bacteria</taxon>
        <taxon>Pseudomonadati</taxon>
        <taxon>Pseudomonadota</taxon>
        <taxon>Alphaproteobacteria</taxon>
        <taxon>Hyphomicrobiales</taxon>
        <taxon>Nitrobacteraceae</taxon>
        <taxon>Bradyrhizobium</taxon>
    </lineage>
</organism>
<comment type="similarity">
    <text evidence="1">Belongs to the 'GDXG' lipolytic enzyme family.</text>
</comment>
<dbReference type="PANTHER" id="PTHR48081:SF30">
    <property type="entry name" value="ACETYL-HYDROLASE LIPR-RELATED"/>
    <property type="match status" value="1"/>
</dbReference>
<evidence type="ECO:0000259" key="4">
    <source>
        <dbReference type="Pfam" id="PF07859"/>
    </source>
</evidence>
<evidence type="ECO:0000256" key="3">
    <source>
        <dbReference type="SAM" id="SignalP"/>
    </source>
</evidence>
<dbReference type="PANTHER" id="PTHR48081">
    <property type="entry name" value="AB HYDROLASE SUPERFAMILY PROTEIN C4A8.06C"/>
    <property type="match status" value="1"/>
</dbReference>
<dbReference type="AlphaFoldDB" id="A0A1M6YDG8"/>
<keyword evidence="2" id="KW-0378">Hydrolase</keyword>
<gene>
    <name evidence="5" type="ORF">SAMN05444159_5176</name>
</gene>
<feature type="chain" id="PRO_5009922824" evidence="3">
    <location>
        <begin position="25"/>
        <end position="364"/>
    </location>
</feature>
<feature type="signal peptide" evidence="3">
    <location>
        <begin position="1"/>
        <end position="24"/>
    </location>
</feature>
<keyword evidence="3" id="KW-0732">Signal</keyword>
<accession>A0A1M6YDG8</accession>
<evidence type="ECO:0000313" key="5">
    <source>
        <dbReference type="EMBL" id="SHL16341.1"/>
    </source>
</evidence>
<protein>
    <submittedName>
        <fullName evidence="5">Acetyl esterase/lipase</fullName>
    </submittedName>
</protein>
<evidence type="ECO:0000256" key="1">
    <source>
        <dbReference type="ARBA" id="ARBA00010515"/>
    </source>
</evidence>
<sequence length="364" mass="39171">MRRSSGGIRMVVARQLGITTLLCAAMEMTGPAAGHAQTANSPMLEVPARAVPVPTTVSSQMAKIIGLPLRTNWNVLPKTGEEWKPVADAGAAAIIKNIPGMTERLHVKVEKTMIDGVRAFVVTPDTIPPDNRNRLLIHVHGGCYVLNPGEAALPEAMFMAGFGHYKVIAVDYRMPPEAYFPAALDDGMTVYKNALRTMDPKNVAIFGSSAGGALTLEMILKAKQDGLPMPGAIAPGTPMSDVTKVGDTFVTNAMLDNVLVSPDGFCDAGTKVYANGHDLKDPLLSPVYGDMQGFPPTILTSGTRDLLLSNTVRVHRKLRQAGVDAWLQVYEGQSHAQYYRDDTSPEAKEAFEEIAGFFDKHLGK</sequence>
<dbReference type="SUPFAM" id="SSF53474">
    <property type="entry name" value="alpha/beta-Hydrolases"/>
    <property type="match status" value="1"/>
</dbReference>
<dbReference type="EMBL" id="LT670844">
    <property type="protein sequence ID" value="SHL16341.1"/>
    <property type="molecule type" value="Genomic_DNA"/>
</dbReference>
<evidence type="ECO:0000256" key="2">
    <source>
        <dbReference type="ARBA" id="ARBA00022801"/>
    </source>
</evidence>
<dbReference type="Gene3D" id="3.40.50.1820">
    <property type="entry name" value="alpha/beta hydrolase"/>
    <property type="match status" value="1"/>
</dbReference>
<name>A0A1M6YDG8_9BRAD</name>
<dbReference type="RefSeq" id="WP_244562056.1">
    <property type="nucleotide sequence ID" value="NZ_LT670844.1"/>
</dbReference>
<proteinExistence type="inferred from homology"/>
<dbReference type="GO" id="GO:0004806">
    <property type="term" value="F:triacylglycerol lipase activity"/>
    <property type="evidence" value="ECO:0007669"/>
    <property type="project" value="TreeGrafter"/>
</dbReference>
<dbReference type="InterPro" id="IPR013094">
    <property type="entry name" value="AB_hydrolase_3"/>
</dbReference>
<dbReference type="InterPro" id="IPR050300">
    <property type="entry name" value="GDXG_lipolytic_enzyme"/>
</dbReference>
<dbReference type="Proteomes" id="UP000189935">
    <property type="component" value="Chromosome I"/>
</dbReference>
<dbReference type="Pfam" id="PF07859">
    <property type="entry name" value="Abhydrolase_3"/>
    <property type="match status" value="1"/>
</dbReference>
<reference evidence="5 6" key="1">
    <citation type="submission" date="2016-11" db="EMBL/GenBank/DDBJ databases">
        <authorList>
            <person name="Jaros S."/>
            <person name="Januszkiewicz K."/>
            <person name="Wedrychowicz H."/>
        </authorList>
    </citation>
    <scope>NUCLEOTIDE SEQUENCE [LARGE SCALE GENOMIC DNA]</scope>
    <source>
        <strain evidence="5 6">GAS499</strain>
    </source>
</reference>